<organism evidence="1 2">
    <name type="scientific">Pristionchus mayeri</name>
    <dbReference type="NCBI Taxonomy" id="1317129"/>
    <lineage>
        <taxon>Eukaryota</taxon>
        <taxon>Metazoa</taxon>
        <taxon>Ecdysozoa</taxon>
        <taxon>Nematoda</taxon>
        <taxon>Chromadorea</taxon>
        <taxon>Rhabditida</taxon>
        <taxon>Rhabditina</taxon>
        <taxon>Diplogasteromorpha</taxon>
        <taxon>Diplogasteroidea</taxon>
        <taxon>Neodiplogasteridae</taxon>
        <taxon>Pristionchus</taxon>
    </lineage>
</organism>
<reference evidence="2" key="1">
    <citation type="submission" date="2022-10" db="EMBL/GenBank/DDBJ databases">
        <title>Genome assembly of Pristionchus species.</title>
        <authorList>
            <person name="Yoshida K."/>
            <person name="Sommer R.J."/>
        </authorList>
    </citation>
    <scope>NUCLEOTIDE SEQUENCE [LARGE SCALE GENOMIC DNA]</scope>
    <source>
        <strain evidence="2">RS5460</strain>
    </source>
</reference>
<evidence type="ECO:0000313" key="1">
    <source>
        <dbReference type="EMBL" id="GMR40753.1"/>
    </source>
</evidence>
<feature type="non-terminal residue" evidence="1">
    <location>
        <position position="91"/>
    </location>
</feature>
<keyword evidence="2" id="KW-1185">Reference proteome</keyword>
<gene>
    <name evidence="1" type="ORF">PMAYCL1PPCAC_10948</name>
</gene>
<accession>A0AAN4ZLR1</accession>
<evidence type="ECO:0000313" key="2">
    <source>
        <dbReference type="Proteomes" id="UP001328107"/>
    </source>
</evidence>
<dbReference type="Proteomes" id="UP001328107">
    <property type="component" value="Unassembled WGS sequence"/>
</dbReference>
<name>A0AAN4ZLR1_9BILA</name>
<dbReference type="AlphaFoldDB" id="A0AAN4ZLR1"/>
<comment type="caution">
    <text evidence="1">The sequence shown here is derived from an EMBL/GenBank/DDBJ whole genome shotgun (WGS) entry which is preliminary data.</text>
</comment>
<dbReference type="EMBL" id="BTRK01000003">
    <property type="protein sequence ID" value="GMR40753.1"/>
    <property type="molecule type" value="Genomic_DNA"/>
</dbReference>
<sequence>EMEVGGGGAVTTSGVARRIDGIQEVVDVDDRSLKNSQLGYALGVNAKGGQPLLEDVEHLVHSMHARALPRIPLGDDVVTSAPGPLHQVLPL</sequence>
<proteinExistence type="predicted"/>
<protein>
    <submittedName>
        <fullName evidence="1">Uncharacterized protein</fullName>
    </submittedName>
</protein>
<feature type="non-terminal residue" evidence="1">
    <location>
        <position position="1"/>
    </location>
</feature>